<dbReference type="GO" id="GO:0051056">
    <property type="term" value="P:regulation of small GTPase mediated signal transduction"/>
    <property type="evidence" value="ECO:0007669"/>
    <property type="project" value="InterPro"/>
</dbReference>
<dbReference type="FunFam" id="3.40.50.11210:FF:000001">
    <property type="entry name" value="Ral GTPase-activating protein subunit alpha-1 isoform 1"/>
    <property type="match status" value="1"/>
</dbReference>
<dbReference type="GO" id="GO:0005737">
    <property type="term" value="C:cytoplasm"/>
    <property type="evidence" value="ECO:0007669"/>
    <property type="project" value="TreeGrafter"/>
</dbReference>
<keyword evidence="5" id="KW-1185">Reference proteome</keyword>
<dbReference type="PANTHER" id="PTHR15711:SF32">
    <property type="entry name" value="RAP GTPASE ACTIVATING PROTEIN 1, ISOFORM H"/>
    <property type="match status" value="1"/>
</dbReference>
<dbReference type="GO" id="GO:0005096">
    <property type="term" value="F:GTPase activator activity"/>
    <property type="evidence" value="ECO:0007669"/>
    <property type="project" value="UniProtKB-KW"/>
</dbReference>
<evidence type="ECO:0000256" key="2">
    <source>
        <dbReference type="SAM" id="MobiDB-lite"/>
    </source>
</evidence>
<feature type="domain" description="Rap-GAP" evidence="3">
    <location>
        <begin position="145"/>
        <end position="361"/>
    </location>
</feature>
<keyword evidence="1" id="KW-0343">GTPase activation</keyword>
<dbReference type="PROSITE" id="PS50085">
    <property type="entry name" value="RAPGAP"/>
    <property type="match status" value="1"/>
</dbReference>
<organism evidence="4 5">
    <name type="scientific">Oopsacas minuta</name>
    <dbReference type="NCBI Taxonomy" id="111878"/>
    <lineage>
        <taxon>Eukaryota</taxon>
        <taxon>Metazoa</taxon>
        <taxon>Porifera</taxon>
        <taxon>Hexactinellida</taxon>
        <taxon>Hexasterophora</taxon>
        <taxon>Lyssacinosida</taxon>
        <taxon>Leucopsacidae</taxon>
        <taxon>Oopsacas</taxon>
    </lineage>
</organism>
<feature type="region of interest" description="Disordered" evidence="2">
    <location>
        <begin position="548"/>
        <end position="571"/>
    </location>
</feature>
<evidence type="ECO:0000313" key="4">
    <source>
        <dbReference type="EMBL" id="KAI6658381.1"/>
    </source>
</evidence>
<dbReference type="InterPro" id="IPR050989">
    <property type="entry name" value="Rap1_Ran_GAP"/>
</dbReference>
<name>A0AAV7KBE1_9METZ</name>
<gene>
    <name evidence="4" type="ORF">LOD99_11046</name>
</gene>
<evidence type="ECO:0000256" key="1">
    <source>
        <dbReference type="ARBA" id="ARBA00022468"/>
    </source>
</evidence>
<protein>
    <submittedName>
        <fullName evidence="4">Rap1 GTPase-activating protein 1</fullName>
    </submittedName>
</protein>
<comment type="caution">
    <text evidence="4">The sequence shown here is derived from an EMBL/GenBank/DDBJ whole genome shotgun (WGS) entry which is preliminary data.</text>
</comment>
<dbReference type="AlphaFoldDB" id="A0AAV7KBE1"/>
<proteinExistence type="predicted"/>
<dbReference type="InterPro" id="IPR035974">
    <property type="entry name" value="Rap/Ran-GAP_sf"/>
</dbReference>
<accession>A0AAV7KBE1</accession>
<sequence length="677" mass="78546">MIDFPLMIADLIDCRYWIEGRFHDSGRHSCGTWSPTLIELDFISIEEDSVSSIYQDHFLRFKHFNCFIRDKEFGPVVISIKFELVNIKTMYHILLRFIGGTIYKSFTSDVFLNKPTLEEIAHVVEPRLNFTKLHHVFHPHAPHLIHKYDLHSIYTNHKFGILFQRVGQTTEEEILSNCSTTQEFQEFLSFLGDSVSLKYFTGFSGGLDTKNDLTGLTSIYTIFQDREIMFHVSTLLPYDCTDVQQIQRKRHIGNDIVAILFQEENAVFLPGTFKSHFLKAIFVIQPVKDITARTIYKLSLVMDEDCPTFNPSLPHPPVYIKNEEFRIFLLIKMINAEASAYKSPHFANLNCRARSQLLENLIQELDMSARIKGGVRELNADNKRNIHVRRKLNHFFKHNSNEELLNIGYGLTKNQLSQTMKICPEILTNEHFNNISPDSIEKDSYLSNSEHPSKYFPFQVSSETEPSSKFSSPNTISDTNIDKQSFCSHCFQRRNIFRPNKLCVSLDEKSFSGMVLESLSPNYQVQTSNLVGARASLAGAFDRLNRSNSKLRRSDQHNTEEKPDLLSDDEIDHRLDQTRNSLFDNERSNSHFIVDTFPIDDHISENSSECLRLRNELQIRNSERTAMGKEMLKLQKTIVQLQEINERLIYCITKQSEEIKALNIDMRLFAYFQKELI</sequence>
<dbReference type="PANTHER" id="PTHR15711">
    <property type="entry name" value="RAP GTPASE-ACTIVATING PROTEIN"/>
    <property type="match status" value="1"/>
</dbReference>
<dbReference type="Pfam" id="PF21022">
    <property type="entry name" value="Rap-GAP_dimer"/>
    <property type="match status" value="1"/>
</dbReference>
<evidence type="ECO:0000259" key="3">
    <source>
        <dbReference type="PROSITE" id="PS50085"/>
    </source>
</evidence>
<dbReference type="Proteomes" id="UP001165289">
    <property type="component" value="Unassembled WGS sequence"/>
</dbReference>
<dbReference type="Pfam" id="PF02145">
    <property type="entry name" value="Rap_GAP"/>
    <property type="match status" value="1"/>
</dbReference>
<dbReference type="Gene3D" id="6.10.140.210">
    <property type="match status" value="1"/>
</dbReference>
<dbReference type="InterPro" id="IPR000331">
    <property type="entry name" value="Rap/Ran_GAP_dom"/>
</dbReference>
<dbReference type="EMBL" id="JAKMXF010000091">
    <property type="protein sequence ID" value="KAI6658381.1"/>
    <property type="molecule type" value="Genomic_DNA"/>
</dbReference>
<reference evidence="4 5" key="1">
    <citation type="journal article" date="2023" name="BMC Biol.">
        <title>The compact genome of the sponge Oopsacas minuta (Hexactinellida) is lacking key metazoan core genes.</title>
        <authorList>
            <person name="Santini S."/>
            <person name="Schenkelaars Q."/>
            <person name="Jourda C."/>
            <person name="Duchesne M."/>
            <person name="Belahbib H."/>
            <person name="Rocher C."/>
            <person name="Selva M."/>
            <person name="Riesgo A."/>
            <person name="Vervoort M."/>
            <person name="Leys S.P."/>
            <person name="Kodjabachian L."/>
            <person name="Le Bivic A."/>
            <person name="Borchiellini C."/>
            <person name="Claverie J.M."/>
            <person name="Renard E."/>
        </authorList>
    </citation>
    <scope>NUCLEOTIDE SEQUENCE [LARGE SCALE GENOMIC DNA]</scope>
    <source>
        <strain evidence="4">SPO-2</strain>
    </source>
</reference>
<dbReference type="SUPFAM" id="SSF111347">
    <property type="entry name" value="Rap/Ran-GAP"/>
    <property type="match status" value="1"/>
</dbReference>
<evidence type="ECO:0000313" key="5">
    <source>
        <dbReference type="Proteomes" id="UP001165289"/>
    </source>
</evidence>
<feature type="compositionally biased region" description="Basic and acidic residues" evidence="2">
    <location>
        <begin position="552"/>
        <end position="571"/>
    </location>
</feature>
<dbReference type="Gene3D" id="3.40.50.11210">
    <property type="entry name" value="Rap/Ran-GAP"/>
    <property type="match status" value="1"/>
</dbReference>